<sequence>MNKKSKNYILAIVLTIVAISLGLYKAEKSGVKLNVFNKSKEVAIEQETNSEESNTSGESKLSKEDEAKLDIIPNGEKVRKNFNYPEKEEIHSKMINAVDNFKTCKGEFIEERAKGNYSMKASFIVDTEKKLHCP</sequence>
<keyword evidence="4" id="KW-1185">Reference proteome</keyword>
<keyword evidence="2" id="KW-1133">Transmembrane helix</keyword>
<reference evidence="3 4" key="1">
    <citation type="submission" date="2021-03" db="EMBL/GenBank/DDBJ databases">
        <title>Genomic Encyclopedia of Type Strains, Phase IV (KMG-IV): sequencing the most valuable type-strain genomes for metagenomic binning, comparative biology and taxonomic classification.</title>
        <authorList>
            <person name="Goeker M."/>
        </authorList>
    </citation>
    <scope>NUCLEOTIDE SEQUENCE [LARGE SCALE GENOMIC DNA]</scope>
    <source>
        <strain evidence="3 4">DSM 28650</strain>
    </source>
</reference>
<gene>
    <name evidence="3" type="ORF">J2Z44_002500</name>
</gene>
<keyword evidence="2" id="KW-0812">Transmembrane</keyword>
<proteinExistence type="predicted"/>
<evidence type="ECO:0000256" key="2">
    <source>
        <dbReference type="SAM" id="Phobius"/>
    </source>
</evidence>
<feature type="region of interest" description="Disordered" evidence="1">
    <location>
        <begin position="45"/>
        <end position="66"/>
    </location>
</feature>
<organism evidence="3 4">
    <name type="scientific">Clostridium punense</name>
    <dbReference type="NCBI Taxonomy" id="1054297"/>
    <lineage>
        <taxon>Bacteria</taxon>
        <taxon>Bacillati</taxon>
        <taxon>Bacillota</taxon>
        <taxon>Clostridia</taxon>
        <taxon>Eubacteriales</taxon>
        <taxon>Clostridiaceae</taxon>
        <taxon>Clostridium</taxon>
    </lineage>
</organism>
<dbReference type="Proteomes" id="UP001519308">
    <property type="component" value="Unassembled WGS sequence"/>
</dbReference>
<name>A0ABS4K4F9_9CLOT</name>
<evidence type="ECO:0000313" key="3">
    <source>
        <dbReference type="EMBL" id="MBP2022677.1"/>
    </source>
</evidence>
<comment type="caution">
    <text evidence="3">The sequence shown here is derived from an EMBL/GenBank/DDBJ whole genome shotgun (WGS) entry which is preliminary data.</text>
</comment>
<protein>
    <recommendedName>
        <fullName evidence="5">Lipoprotein</fullName>
    </recommendedName>
</protein>
<feature type="transmembrane region" description="Helical" evidence="2">
    <location>
        <begin position="7"/>
        <end position="24"/>
    </location>
</feature>
<evidence type="ECO:0000256" key="1">
    <source>
        <dbReference type="SAM" id="MobiDB-lite"/>
    </source>
</evidence>
<keyword evidence="2" id="KW-0472">Membrane</keyword>
<accession>A0ABS4K4F9</accession>
<evidence type="ECO:0008006" key="5">
    <source>
        <dbReference type="Google" id="ProtNLM"/>
    </source>
</evidence>
<dbReference type="EMBL" id="JAGGLL010000018">
    <property type="protein sequence ID" value="MBP2022677.1"/>
    <property type="molecule type" value="Genomic_DNA"/>
</dbReference>
<dbReference type="RefSeq" id="WP_021285297.1">
    <property type="nucleotide sequence ID" value="NZ_JAGGLL010000018.1"/>
</dbReference>
<evidence type="ECO:0000313" key="4">
    <source>
        <dbReference type="Proteomes" id="UP001519308"/>
    </source>
</evidence>